<sequence>MGKKKKRPSKMWCYYCDREFDDEKILVQHQKAKHFKCHVCHKKLSTAGGMAIHVLQVHKETVTKYNPAFPVPPPMWPVPAARPQPWFPPQLTIPVSPAPVVAPQQPLFPIQNVTTPLNSTSGAVLQSPLPPGISSSTPPAVSQPLFPISSPAGVPAQSSPFLATSSPAIISSSSPMMLKSVADANPVSGLASYTNSHVYASGPNTENPSIGPPPVISNKPPASHLTTNEVYLVWDDEAMSMEERRMSLPQYQVHDETSQVSC</sequence>
<keyword evidence="5" id="KW-0539">Nucleus</keyword>
<comment type="subcellular location">
    <subcellularLocation>
        <location evidence="1">Nucleus</location>
    </subcellularLocation>
</comment>
<gene>
    <name evidence="8" type="ORF">MUK42_19134</name>
</gene>
<feature type="domain" description="BED-type" evidence="7">
    <location>
        <begin position="6"/>
        <end position="65"/>
    </location>
</feature>
<evidence type="ECO:0000313" key="9">
    <source>
        <dbReference type="Proteomes" id="UP001055439"/>
    </source>
</evidence>
<evidence type="ECO:0000256" key="3">
    <source>
        <dbReference type="ARBA" id="ARBA00022771"/>
    </source>
</evidence>
<dbReference type="SMART" id="SM00355">
    <property type="entry name" value="ZnF_C2H2"/>
    <property type="match status" value="2"/>
</dbReference>
<dbReference type="InterPro" id="IPR003656">
    <property type="entry name" value="Znf_BED"/>
</dbReference>
<evidence type="ECO:0000259" key="7">
    <source>
        <dbReference type="PROSITE" id="PS50808"/>
    </source>
</evidence>
<dbReference type="CDD" id="cd20908">
    <property type="entry name" value="SUF4-like"/>
    <property type="match status" value="1"/>
</dbReference>
<keyword evidence="9" id="KW-1185">Reference proteome</keyword>
<dbReference type="PANTHER" id="PTHR23215">
    <property type="entry name" value="ZINC FINGER PROTEIN 207"/>
    <property type="match status" value="1"/>
</dbReference>
<dbReference type="GO" id="GO:0008270">
    <property type="term" value="F:zinc ion binding"/>
    <property type="evidence" value="ECO:0007669"/>
    <property type="project" value="UniProtKB-KW"/>
</dbReference>
<dbReference type="PROSITE" id="PS00028">
    <property type="entry name" value="ZINC_FINGER_C2H2_1"/>
    <property type="match status" value="2"/>
</dbReference>
<evidence type="ECO:0000256" key="4">
    <source>
        <dbReference type="ARBA" id="ARBA00022833"/>
    </source>
</evidence>
<name>A0A9E7ENS2_9LILI</name>
<evidence type="ECO:0000256" key="1">
    <source>
        <dbReference type="ARBA" id="ARBA00004123"/>
    </source>
</evidence>
<dbReference type="PANTHER" id="PTHR23215:SF0">
    <property type="entry name" value="BUB3-INTERACTING AND GLEBS MOTIF-CONTAINING PROTEIN ZNF207"/>
    <property type="match status" value="1"/>
</dbReference>
<evidence type="ECO:0000256" key="2">
    <source>
        <dbReference type="ARBA" id="ARBA00022723"/>
    </source>
</evidence>
<dbReference type="PROSITE" id="PS50808">
    <property type="entry name" value="ZF_BED"/>
    <property type="match status" value="1"/>
</dbReference>
<dbReference type="GO" id="GO:0006355">
    <property type="term" value="P:regulation of DNA-templated transcription"/>
    <property type="evidence" value="ECO:0007669"/>
    <property type="project" value="TreeGrafter"/>
</dbReference>
<dbReference type="EMBL" id="CP097503">
    <property type="protein sequence ID" value="URD80107.1"/>
    <property type="molecule type" value="Genomic_DNA"/>
</dbReference>
<keyword evidence="2" id="KW-0479">Metal-binding</keyword>
<evidence type="ECO:0000313" key="8">
    <source>
        <dbReference type="EMBL" id="URD80107.1"/>
    </source>
</evidence>
<reference evidence="8" key="1">
    <citation type="submission" date="2022-05" db="EMBL/GenBank/DDBJ databases">
        <title>The Musa troglodytarum L. genome provides insights into the mechanism of non-climacteric behaviour and enrichment of carotenoids.</title>
        <authorList>
            <person name="Wang J."/>
        </authorList>
    </citation>
    <scope>NUCLEOTIDE SEQUENCE</scope>
    <source>
        <tissue evidence="8">Leaf</tissue>
    </source>
</reference>
<keyword evidence="4" id="KW-0862">Zinc</keyword>
<dbReference type="OrthoDB" id="1306014at2759"/>
<dbReference type="GO" id="GO:0005634">
    <property type="term" value="C:nucleus"/>
    <property type="evidence" value="ECO:0007669"/>
    <property type="project" value="UniProtKB-SubCell"/>
</dbReference>
<dbReference type="EMBL" id="CP097503">
    <property type="protein sequence ID" value="URD80106.1"/>
    <property type="molecule type" value="Genomic_DNA"/>
</dbReference>
<dbReference type="InterPro" id="IPR013087">
    <property type="entry name" value="Znf_C2H2_type"/>
</dbReference>
<proteinExistence type="predicted"/>
<accession>A0A9E7ENS2</accession>
<dbReference type="Proteomes" id="UP001055439">
    <property type="component" value="Chromosome 10"/>
</dbReference>
<dbReference type="Gene3D" id="3.30.160.60">
    <property type="entry name" value="Classic Zinc Finger"/>
    <property type="match status" value="1"/>
</dbReference>
<evidence type="ECO:0000256" key="6">
    <source>
        <dbReference type="PROSITE-ProRule" id="PRU00027"/>
    </source>
</evidence>
<dbReference type="GO" id="GO:0003677">
    <property type="term" value="F:DNA binding"/>
    <property type="evidence" value="ECO:0007669"/>
    <property type="project" value="InterPro"/>
</dbReference>
<organism evidence="8 9">
    <name type="scientific">Musa troglodytarum</name>
    <name type="common">fe'i banana</name>
    <dbReference type="NCBI Taxonomy" id="320322"/>
    <lineage>
        <taxon>Eukaryota</taxon>
        <taxon>Viridiplantae</taxon>
        <taxon>Streptophyta</taxon>
        <taxon>Embryophyta</taxon>
        <taxon>Tracheophyta</taxon>
        <taxon>Spermatophyta</taxon>
        <taxon>Magnoliopsida</taxon>
        <taxon>Liliopsida</taxon>
        <taxon>Zingiberales</taxon>
        <taxon>Musaceae</taxon>
        <taxon>Musa</taxon>
    </lineage>
</organism>
<dbReference type="AlphaFoldDB" id="A0A9E7ENS2"/>
<protein>
    <submittedName>
        <fullName evidence="8">C2H2 zinc finger protein</fullName>
    </submittedName>
</protein>
<keyword evidence="3 6" id="KW-0863">Zinc-finger</keyword>
<evidence type="ECO:0000256" key="5">
    <source>
        <dbReference type="ARBA" id="ARBA00023242"/>
    </source>
</evidence>